<keyword evidence="1" id="KW-0812">Transmembrane</keyword>
<name>A0ABY0FKS7_9BACT</name>
<reference evidence="2 3" key="2">
    <citation type="journal article" date="2020" name="Cell Rep.">
        <title>Acquisition and Adaptation of Ultra-small Parasitic Reduced Genome Bacteria to Mammalian Hosts.</title>
        <authorList>
            <person name="McLean J.S."/>
            <person name="Bor B."/>
            <person name="Kerns K.A."/>
            <person name="Liu Q."/>
            <person name="To T.T."/>
            <person name="Solden L."/>
            <person name="Hendrickson E.L."/>
            <person name="Wrighton K."/>
            <person name="Shi W."/>
            <person name="He X."/>
        </authorList>
    </citation>
    <scope>NUCLEOTIDE SEQUENCE [LARGE SCALE GENOMIC DNA]</scope>
    <source>
        <strain evidence="2 3">TM7_CMJM_G6_1_HOT_870</strain>
    </source>
</reference>
<evidence type="ECO:0000313" key="2">
    <source>
        <dbReference type="EMBL" id="RYC72749.1"/>
    </source>
</evidence>
<gene>
    <name evidence="2" type="ORF">G6CMJM_00242</name>
</gene>
<reference evidence="2 3" key="1">
    <citation type="journal article" date="2018" name="bioRxiv">
        <title>Evidence of independent acquisition and adaption of ultra-small bacteria to human hosts across the highly diverse yet reduced genomes of the phylum Saccharibacteria.</title>
        <authorList>
            <person name="McLean J.S."/>
            <person name="Bor B."/>
            <person name="To T.T."/>
            <person name="Liu Q."/>
            <person name="Kearns K.A."/>
            <person name="Solden L.M."/>
            <person name="Wrighton K.C."/>
            <person name="He X."/>
            <person name="Shi W."/>
        </authorList>
    </citation>
    <scope>NUCLEOTIDE SEQUENCE [LARGE SCALE GENOMIC DNA]</scope>
    <source>
        <strain evidence="2 3">TM7_CMJM_G6_1_HOT_870</strain>
    </source>
</reference>
<keyword evidence="3" id="KW-1185">Reference proteome</keyword>
<sequence>MKEYITINGREYNTRTGEFKGTSNTIHNSIQKSTTLNRKFLKPPKKYSDITPKQYQAIRQFKRKHDYSEVILKAEKNRSADLYRFSSKKRVNVQPIVKSKDKDEVLIPPQEHPLQKKANEALKSAKQGKALPTARELKILAINEALDNSRKNKYKHDSFFIKGNKGILKYSSILGFITLAICFLVYTNMPNIAVKLVSAQSGIEVNMPSYTLEGYSSDGLASFDGENIIFKYKNNNGYHYEIKEMQKEWDSVALRENHIYPRWGDNYNTAYSNGIIIYSKGNEYIWVNNGRMYTVTSNRSISDTEISNIVKSL</sequence>
<organism evidence="2 3">
    <name type="scientific">Candidatus Nanogingivalis gingivitcus</name>
    <dbReference type="NCBI Taxonomy" id="2171992"/>
    <lineage>
        <taxon>Bacteria</taxon>
        <taxon>Candidatus Saccharimonadota</taxon>
        <taxon>Candidatus Nanosyncoccalia</taxon>
        <taxon>Candidatus Nanogingivales</taxon>
        <taxon>Candidatus Nanogingivalaceae</taxon>
        <taxon>Candidatus Nanogingivalis</taxon>
    </lineage>
</organism>
<comment type="caution">
    <text evidence="2">The sequence shown here is derived from an EMBL/GenBank/DDBJ whole genome shotgun (WGS) entry which is preliminary data.</text>
</comment>
<dbReference type="Proteomes" id="UP001190925">
    <property type="component" value="Unassembled WGS sequence"/>
</dbReference>
<proteinExistence type="predicted"/>
<dbReference type="RefSeq" id="WP_129718662.1">
    <property type="nucleotide sequence ID" value="NZ_PRLK01000003.1"/>
</dbReference>
<dbReference type="EMBL" id="PRLK01000003">
    <property type="protein sequence ID" value="RYC72749.1"/>
    <property type="molecule type" value="Genomic_DNA"/>
</dbReference>
<evidence type="ECO:0000256" key="1">
    <source>
        <dbReference type="SAM" id="Phobius"/>
    </source>
</evidence>
<evidence type="ECO:0000313" key="3">
    <source>
        <dbReference type="Proteomes" id="UP001190925"/>
    </source>
</evidence>
<evidence type="ECO:0008006" key="4">
    <source>
        <dbReference type="Google" id="ProtNLM"/>
    </source>
</evidence>
<protein>
    <recommendedName>
        <fullName evidence="4">DUF4367 domain-containing protein</fullName>
    </recommendedName>
</protein>
<accession>A0ABY0FKS7</accession>
<keyword evidence="1" id="KW-1133">Transmembrane helix</keyword>
<feature type="transmembrane region" description="Helical" evidence="1">
    <location>
        <begin position="167"/>
        <end position="186"/>
    </location>
</feature>
<keyword evidence="1" id="KW-0472">Membrane</keyword>